<keyword evidence="2 6" id="KW-0540">Nuclease</keyword>
<organism evidence="8 9">
    <name type="scientific">Neisseria meningitidis (strain alpha14)</name>
    <dbReference type="NCBI Taxonomy" id="662598"/>
    <lineage>
        <taxon>Bacteria</taxon>
        <taxon>Pseudomonadati</taxon>
        <taxon>Pseudomonadota</taxon>
        <taxon>Betaproteobacteria</taxon>
        <taxon>Neisseriales</taxon>
        <taxon>Neisseriaceae</taxon>
        <taxon>Neisseria</taxon>
    </lineage>
</organism>
<dbReference type="CDD" id="cd06135">
    <property type="entry name" value="Orn"/>
    <property type="match status" value="1"/>
</dbReference>
<comment type="subcellular location">
    <subcellularLocation>
        <location evidence="6">Cytoplasm</location>
    </subcellularLocation>
</comment>
<name>C6S550_NEIML</name>
<dbReference type="NCBIfam" id="NF003765">
    <property type="entry name" value="PRK05359.1"/>
    <property type="match status" value="1"/>
</dbReference>
<evidence type="ECO:0000256" key="5">
    <source>
        <dbReference type="ARBA" id="ARBA00070964"/>
    </source>
</evidence>
<dbReference type="PANTHER" id="PTHR11046">
    <property type="entry name" value="OLIGORIBONUCLEASE, MITOCHONDRIAL"/>
    <property type="match status" value="1"/>
</dbReference>
<dbReference type="Pfam" id="PF00929">
    <property type="entry name" value="RNase_T"/>
    <property type="match status" value="1"/>
</dbReference>
<dbReference type="InterPro" id="IPR013520">
    <property type="entry name" value="Ribonucl_H"/>
</dbReference>
<evidence type="ECO:0000256" key="4">
    <source>
        <dbReference type="ARBA" id="ARBA00022839"/>
    </source>
</evidence>
<accession>C6S550</accession>
<dbReference type="GO" id="GO:0003676">
    <property type="term" value="F:nucleic acid binding"/>
    <property type="evidence" value="ECO:0007669"/>
    <property type="project" value="InterPro"/>
</dbReference>
<dbReference type="PANTHER" id="PTHR11046:SF0">
    <property type="entry name" value="OLIGORIBONUCLEASE, MITOCHONDRIAL"/>
    <property type="match status" value="1"/>
</dbReference>
<dbReference type="HOGENOM" id="CLU_064761_2_0_4"/>
<reference evidence="8 9" key="1">
    <citation type="journal article" date="2008" name="Proc. Natl. Acad. Sci. U.S.A.">
        <title>Whole-genome comparison of disease and carriage strains provides insights into virulence evolution in Neisseria meningitidis.</title>
        <authorList>
            <person name="Schoen C."/>
            <person name="Blom J."/>
            <person name="Claus H."/>
            <person name="Schramm-Glueck A."/>
            <person name="Brandt P."/>
            <person name="Mueller T."/>
            <person name="Goesmann A."/>
            <person name="Joseph B."/>
            <person name="Konietzny S."/>
            <person name="Kurzai O."/>
            <person name="Schmitt C."/>
            <person name="Friedrich T."/>
            <person name="Linke B."/>
            <person name="Vogel U."/>
            <person name="Frosch M."/>
        </authorList>
    </citation>
    <scope>NUCLEOTIDE SEQUENCE [LARGE SCALE GENOMIC DNA]</scope>
    <source>
        <strain evidence="9">alpha14</strain>
    </source>
</reference>
<dbReference type="SUPFAM" id="SSF53098">
    <property type="entry name" value="Ribonuclease H-like"/>
    <property type="match status" value="1"/>
</dbReference>
<comment type="similarity">
    <text evidence="1 6">Belongs to the oligoribonuclease family.</text>
</comment>
<evidence type="ECO:0000313" key="9">
    <source>
        <dbReference type="Proteomes" id="UP000002054"/>
    </source>
</evidence>
<evidence type="ECO:0000256" key="6">
    <source>
        <dbReference type="HAMAP-Rule" id="MF_00045"/>
    </source>
</evidence>
<dbReference type="HAMAP" id="MF_00045">
    <property type="entry name" value="Oligoribonuclease"/>
    <property type="match status" value="1"/>
</dbReference>
<keyword evidence="4 6" id="KW-0269">Exonuclease</keyword>
<dbReference type="AlphaFoldDB" id="C6S550"/>
<protein>
    <recommendedName>
        <fullName evidence="5 6">Oligoribonuclease</fullName>
        <ecNumber evidence="6">3.1.-.-</ecNumber>
    </recommendedName>
</protein>
<evidence type="ECO:0000259" key="7">
    <source>
        <dbReference type="SMART" id="SM00479"/>
    </source>
</evidence>
<dbReference type="GO" id="GO:0006259">
    <property type="term" value="P:DNA metabolic process"/>
    <property type="evidence" value="ECO:0007669"/>
    <property type="project" value="UniProtKB-ARBA"/>
</dbReference>
<evidence type="ECO:0000256" key="2">
    <source>
        <dbReference type="ARBA" id="ARBA00022722"/>
    </source>
</evidence>
<dbReference type="SMART" id="SM00479">
    <property type="entry name" value="EXOIII"/>
    <property type="match status" value="1"/>
</dbReference>
<dbReference type="GO" id="GO:0000175">
    <property type="term" value="F:3'-5'-RNA exonuclease activity"/>
    <property type="evidence" value="ECO:0007669"/>
    <property type="project" value="InterPro"/>
</dbReference>
<dbReference type="KEGG" id="nmi:NMO_0303"/>
<dbReference type="EC" id="3.1.-.-" evidence="6"/>
<dbReference type="GO" id="GO:0005737">
    <property type="term" value="C:cytoplasm"/>
    <property type="evidence" value="ECO:0007669"/>
    <property type="project" value="UniProtKB-SubCell"/>
</dbReference>
<proteinExistence type="inferred from homology"/>
<dbReference type="FunFam" id="3.30.420.10:FF:000003">
    <property type="entry name" value="Oligoribonuclease"/>
    <property type="match status" value="1"/>
</dbReference>
<feature type="active site" evidence="6">
    <location>
        <position position="156"/>
    </location>
</feature>
<dbReference type="Gene3D" id="3.30.420.10">
    <property type="entry name" value="Ribonuclease H-like superfamily/Ribonuclease H"/>
    <property type="match status" value="1"/>
</dbReference>
<feature type="domain" description="Exonuclease" evidence="7">
    <location>
        <begin position="34"/>
        <end position="207"/>
    </location>
</feature>
<dbReference type="Proteomes" id="UP000002054">
    <property type="component" value="Chromosome"/>
</dbReference>
<sequence>MVRSRPGGNRRRLGALERDKTLTSKGNIMQDKNNLCWLDMEMTGLNPETNRIIEVAMIITDSDLNVLAQSEVYAVHQSDELLDNMDEWNTATHGRTGLTQRVRESSHTEAEVEQKLLDFMSEWVPGRATPMCGNSIHQDRRFMVKYMPKLENYFHYRNLDVSTLKELAKRWNPSVAKSVVKRGSHKALDDILESIEEMRHYREHFLISAPRAEAQ</sequence>
<dbReference type="InterPro" id="IPR022894">
    <property type="entry name" value="Oligoribonuclease"/>
</dbReference>
<comment type="function">
    <text evidence="6">3'-to-5' exoribonuclease specific for small oligoribonucleotides.</text>
</comment>
<evidence type="ECO:0000256" key="1">
    <source>
        <dbReference type="ARBA" id="ARBA00009921"/>
    </source>
</evidence>
<gene>
    <name evidence="6 8" type="primary">orn</name>
    <name evidence="8" type="ordered locus">NMO_0303</name>
</gene>
<dbReference type="InterPro" id="IPR036397">
    <property type="entry name" value="RNaseH_sf"/>
</dbReference>
<evidence type="ECO:0000256" key="3">
    <source>
        <dbReference type="ARBA" id="ARBA00022801"/>
    </source>
</evidence>
<keyword evidence="6" id="KW-0963">Cytoplasm</keyword>
<keyword evidence="3 6" id="KW-0378">Hydrolase</keyword>
<evidence type="ECO:0000313" key="8">
    <source>
        <dbReference type="EMBL" id="CBA03898.1"/>
    </source>
</evidence>
<dbReference type="InterPro" id="IPR012337">
    <property type="entry name" value="RNaseH-like_sf"/>
</dbReference>
<dbReference type="EMBL" id="AM889136">
    <property type="protein sequence ID" value="CBA03898.1"/>
    <property type="molecule type" value="Genomic_DNA"/>
</dbReference>